<name>A0ABR1IMK1_9AGAR</name>
<feature type="compositionally biased region" description="Polar residues" evidence="1">
    <location>
        <begin position="108"/>
        <end position="122"/>
    </location>
</feature>
<evidence type="ECO:0000256" key="1">
    <source>
        <dbReference type="SAM" id="MobiDB-lite"/>
    </source>
</evidence>
<gene>
    <name evidence="2" type="ORF">VKT23_020207</name>
</gene>
<comment type="caution">
    <text evidence="2">The sequence shown here is derived from an EMBL/GenBank/DDBJ whole genome shotgun (WGS) entry which is preliminary data.</text>
</comment>
<accession>A0ABR1IMK1</accession>
<dbReference type="EMBL" id="JBANRG010000124">
    <property type="protein sequence ID" value="KAK7434437.1"/>
    <property type="molecule type" value="Genomic_DNA"/>
</dbReference>
<evidence type="ECO:0000313" key="2">
    <source>
        <dbReference type="EMBL" id="KAK7434437.1"/>
    </source>
</evidence>
<evidence type="ECO:0000313" key="3">
    <source>
        <dbReference type="Proteomes" id="UP001498398"/>
    </source>
</evidence>
<reference evidence="2 3" key="1">
    <citation type="submission" date="2024-01" db="EMBL/GenBank/DDBJ databases">
        <title>A draft genome for the cacao thread blight pathogen Marasmiellus scandens.</title>
        <authorList>
            <person name="Baruah I.K."/>
            <person name="Leung J."/>
            <person name="Bukari Y."/>
            <person name="Amoako-Attah I."/>
            <person name="Meinhardt L.W."/>
            <person name="Bailey B.A."/>
            <person name="Cohen S.P."/>
        </authorList>
    </citation>
    <scope>NUCLEOTIDE SEQUENCE [LARGE SCALE GENOMIC DNA]</scope>
    <source>
        <strain evidence="2 3">GH-19</strain>
    </source>
</reference>
<sequence>MTGAILDPHPDPNTAQKWFHDPWHFDNNGNIADGGIRDQSLKSEEQFTQDELQQILDKIDNSISKALKAQEKHEDPEEVTAFENEDQKHFETGFVVSENAMTQGQYQNFSEENSNNSLQIPSMETPGYDVGMTPSAG</sequence>
<feature type="region of interest" description="Disordered" evidence="1">
    <location>
        <begin position="108"/>
        <end position="137"/>
    </location>
</feature>
<protein>
    <submittedName>
        <fullName evidence="2">Uncharacterized protein</fullName>
    </submittedName>
</protein>
<feature type="region of interest" description="Disordered" evidence="1">
    <location>
        <begin position="1"/>
        <end position="36"/>
    </location>
</feature>
<dbReference type="Proteomes" id="UP001498398">
    <property type="component" value="Unassembled WGS sequence"/>
</dbReference>
<proteinExistence type="predicted"/>
<keyword evidence="3" id="KW-1185">Reference proteome</keyword>
<organism evidence="2 3">
    <name type="scientific">Marasmiellus scandens</name>
    <dbReference type="NCBI Taxonomy" id="2682957"/>
    <lineage>
        <taxon>Eukaryota</taxon>
        <taxon>Fungi</taxon>
        <taxon>Dikarya</taxon>
        <taxon>Basidiomycota</taxon>
        <taxon>Agaricomycotina</taxon>
        <taxon>Agaricomycetes</taxon>
        <taxon>Agaricomycetidae</taxon>
        <taxon>Agaricales</taxon>
        <taxon>Marasmiineae</taxon>
        <taxon>Omphalotaceae</taxon>
        <taxon>Marasmiellus</taxon>
    </lineage>
</organism>